<evidence type="ECO:0000313" key="6">
    <source>
        <dbReference type="EMBL" id="KAE8732909.1"/>
    </source>
</evidence>
<dbReference type="GO" id="GO:0009506">
    <property type="term" value="C:plasmodesma"/>
    <property type="evidence" value="ECO:0007669"/>
    <property type="project" value="UniProtKB-ARBA"/>
</dbReference>
<dbReference type="InterPro" id="IPR044788">
    <property type="entry name" value="X8_dom_prot"/>
</dbReference>
<evidence type="ECO:0000256" key="2">
    <source>
        <dbReference type="ARBA" id="ARBA00022622"/>
    </source>
</evidence>
<dbReference type="InterPro" id="IPR012946">
    <property type="entry name" value="X8"/>
</dbReference>
<proteinExistence type="predicted"/>
<evidence type="ECO:0000256" key="3">
    <source>
        <dbReference type="ARBA" id="ARBA00022729"/>
    </source>
</evidence>
<dbReference type="PANTHER" id="PTHR31044">
    <property type="entry name" value="BETA-1,3 GLUCANASE"/>
    <property type="match status" value="1"/>
</dbReference>
<comment type="subcellular location">
    <subcellularLocation>
        <location evidence="1">Cell membrane</location>
        <topology evidence="1">Lipid-anchor</topology>
        <topology evidence="1">GPI-anchor</topology>
    </subcellularLocation>
</comment>
<comment type="caution">
    <text evidence="6">The sequence shown here is derived from an EMBL/GenBank/DDBJ whole genome shotgun (WGS) entry which is preliminary data.</text>
</comment>
<accession>A0A6A3D0R3</accession>
<feature type="region of interest" description="Disordered" evidence="4">
    <location>
        <begin position="60"/>
        <end position="116"/>
    </location>
</feature>
<dbReference type="PANTHER" id="PTHR31044:SF144">
    <property type="entry name" value="X8 DOMAIN-CONTAINING PROTEIN"/>
    <property type="match status" value="1"/>
</dbReference>
<reference evidence="6" key="1">
    <citation type="submission" date="2019-09" db="EMBL/GenBank/DDBJ databases">
        <title>Draft genome information of white flower Hibiscus syriacus.</title>
        <authorList>
            <person name="Kim Y.-M."/>
        </authorList>
    </citation>
    <scope>NUCLEOTIDE SEQUENCE [LARGE SCALE GENOMIC DNA]</scope>
    <source>
        <strain evidence="6">YM2019G1</strain>
    </source>
</reference>
<dbReference type="GO" id="GO:0005886">
    <property type="term" value="C:plasma membrane"/>
    <property type="evidence" value="ECO:0007669"/>
    <property type="project" value="UniProtKB-SubCell"/>
</dbReference>
<evidence type="ECO:0000256" key="4">
    <source>
        <dbReference type="SAM" id="MobiDB-lite"/>
    </source>
</evidence>
<name>A0A6A3D0R3_HIBSY</name>
<dbReference type="Proteomes" id="UP000436088">
    <property type="component" value="Unassembled WGS sequence"/>
</dbReference>
<feature type="compositionally biased region" description="Low complexity" evidence="4">
    <location>
        <begin position="76"/>
        <end position="111"/>
    </location>
</feature>
<dbReference type="SMART" id="SM00768">
    <property type="entry name" value="X8"/>
    <property type="match status" value="1"/>
</dbReference>
<evidence type="ECO:0000256" key="1">
    <source>
        <dbReference type="ARBA" id="ARBA00004609"/>
    </source>
</evidence>
<keyword evidence="2" id="KW-0472">Membrane</keyword>
<evidence type="ECO:0000313" key="7">
    <source>
        <dbReference type="Proteomes" id="UP000436088"/>
    </source>
</evidence>
<keyword evidence="3" id="KW-0732">Signal</keyword>
<feature type="domain" description="X8" evidence="5">
    <location>
        <begin position="8"/>
        <end position="63"/>
    </location>
</feature>
<sequence length="126" mass="12443">MTGRSSATYCLCKDGVGDQMLQKTLDYACGAGADCQAQGSCDFSGAATVSATPPPNIASTCSFPSSSTGTHHRHTTPTGTTSGSTTTGTIPGTTPTTEFGGAGTTLGPTTGINDPGNAVGLITYNN</sequence>
<evidence type="ECO:0000259" key="5">
    <source>
        <dbReference type="SMART" id="SM00768"/>
    </source>
</evidence>
<keyword evidence="2" id="KW-0336">GPI-anchor</keyword>
<keyword evidence="7" id="KW-1185">Reference proteome</keyword>
<keyword evidence="2" id="KW-0325">Glycoprotein</keyword>
<protein>
    <submittedName>
        <fullName evidence="6">Chaperone DnaJ-domain superfamily protein</fullName>
    </submittedName>
</protein>
<organism evidence="6 7">
    <name type="scientific">Hibiscus syriacus</name>
    <name type="common">Rose of Sharon</name>
    <dbReference type="NCBI Taxonomy" id="106335"/>
    <lineage>
        <taxon>Eukaryota</taxon>
        <taxon>Viridiplantae</taxon>
        <taxon>Streptophyta</taxon>
        <taxon>Embryophyta</taxon>
        <taxon>Tracheophyta</taxon>
        <taxon>Spermatophyta</taxon>
        <taxon>Magnoliopsida</taxon>
        <taxon>eudicotyledons</taxon>
        <taxon>Gunneridae</taxon>
        <taxon>Pentapetalae</taxon>
        <taxon>rosids</taxon>
        <taxon>malvids</taxon>
        <taxon>Malvales</taxon>
        <taxon>Malvaceae</taxon>
        <taxon>Malvoideae</taxon>
        <taxon>Hibiscus</taxon>
    </lineage>
</organism>
<dbReference type="AlphaFoldDB" id="A0A6A3D0R3"/>
<dbReference type="EMBL" id="VEPZ02000129">
    <property type="protein sequence ID" value="KAE8732909.1"/>
    <property type="molecule type" value="Genomic_DNA"/>
</dbReference>
<gene>
    <name evidence="6" type="ORF">F3Y22_tig00001674pilonHSYRG00020</name>
</gene>
<keyword evidence="2" id="KW-0449">Lipoprotein</keyword>
<dbReference type="GO" id="GO:0098552">
    <property type="term" value="C:side of membrane"/>
    <property type="evidence" value="ECO:0007669"/>
    <property type="project" value="UniProtKB-KW"/>
</dbReference>